<reference evidence="2" key="2">
    <citation type="journal article" date="2015" name="Data Brief">
        <title>Shoot transcriptome of the giant reed, Arundo donax.</title>
        <authorList>
            <person name="Barrero R.A."/>
            <person name="Guerrero F.D."/>
            <person name="Moolhuijzen P."/>
            <person name="Goolsby J.A."/>
            <person name="Tidwell J."/>
            <person name="Bellgard S.E."/>
            <person name="Bellgard M.I."/>
        </authorList>
    </citation>
    <scope>NUCLEOTIDE SEQUENCE</scope>
    <source>
        <tissue evidence="2">Shoot tissue taken approximately 20 cm above the soil surface</tissue>
    </source>
</reference>
<organism evidence="2">
    <name type="scientific">Arundo donax</name>
    <name type="common">Giant reed</name>
    <name type="synonym">Donax arundinaceus</name>
    <dbReference type="NCBI Taxonomy" id="35708"/>
    <lineage>
        <taxon>Eukaryota</taxon>
        <taxon>Viridiplantae</taxon>
        <taxon>Streptophyta</taxon>
        <taxon>Embryophyta</taxon>
        <taxon>Tracheophyta</taxon>
        <taxon>Spermatophyta</taxon>
        <taxon>Magnoliopsida</taxon>
        <taxon>Liliopsida</taxon>
        <taxon>Poales</taxon>
        <taxon>Poaceae</taxon>
        <taxon>PACMAD clade</taxon>
        <taxon>Arundinoideae</taxon>
        <taxon>Arundineae</taxon>
        <taxon>Arundo</taxon>
    </lineage>
</organism>
<protein>
    <submittedName>
        <fullName evidence="2">Uncharacterized protein</fullName>
    </submittedName>
</protein>
<sequence length="24" mass="2853">MIQKIQVQKGEDEERMADGSYLKR</sequence>
<dbReference type="AlphaFoldDB" id="A0A0A9F3Q3"/>
<reference evidence="2" key="1">
    <citation type="submission" date="2014-09" db="EMBL/GenBank/DDBJ databases">
        <authorList>
            <person name="Magalhaes I.L.F."/>
            <person name="Oliveira U."/>
            <person name="Santos F.R."/>
            <person name="Vidigal T.H.D.A."/>
            <person name="Brescovit A.D."/>
            <person name="Santos A.J."/>
        </authorList>
    </citation>
    <scope>NUCLEOTIDE SEQUENCE</scope>
    <source>
        <tissue evidence="2">Shoot tissue taken approximately 20 cm above the soil surface</tissue>
    </source>
</reference>
<proteinExistence type="predicted"/>
<accession>A0A0A9F3Q3</accession>
<feature type="region of interest" description="Disordered" evidence="1">
    <location>
        <begin position="1"/>
        <end position="24"/>
    </location>
</feature>
<name>A0A0A9F3Q3_ARUDO</name>
<dbReference type="EMBL" id="GBRH01190286">
    <property type="protein sequence ID" value="JAE07610.1"/>
    <property type="molecule type" value="Transcribed_RNA"/>
</dbReference>
<evidence type="ECO:0000256" key="1">
    <source>
        <dbReference type="SAM" id="MobiDB-lite"/>
    </source>
</evidence>
<evidence type="ECO:0000313" key="2">
    <source>
        <dbReference type="EMBL" id="JAE07610.1"/>
    </source>
</evidence>